<sequence>MKTKLVIAGLLIMLASLNLKAQWVVNDPINTATSIANTAKEIIQTSSTVSNVIKNFQEVKKVYEQGKAYYDALKAVNNLVKDARKVQQTILMVGEITDIYINAYQRMLQDENYSLEELGAIAFGYTKLLEESAYLLNDLKGIVNASTLSLTDKERMDVIDSVYDSVKHYRNLVSYYTNKNIAVSYLRAQKKGDTERMLALYGDSSERYW</sequence>
<comment type="caution">
    <text evidence="2">The sequence shown here is derived from an EMBL/GenBank/DDBJ whole genome shotgun (WGS) entry which is preliminary data.</text>
</comment>
<evidence type="ECO:0008006" key="4">
    <source>
        <dbReference type="Google" id="ProtNLM"/>
    </source>
</evidence>
<dbReference type="InterPro" id="IPR025415">
    <property type="entry name" value="DUF4141"/>
</dbReference>
<evidence type="ECO:0000256" key="1">
    <source>
        <dbReference type="SAM" id="SignalP"/>
    </source>
</evidence>
<protein>
    <recommendedName>
        <fullName evidence="4">Conjugal transfer protein</fullName>
    </recommendedName>
</protein>
<feature type="signal peptide" evidence="1">
    <location>
        <begin position="1"/>
        <end position="21"/>
    </location>
</feature>
<feature type="chain" id="PRO_5002330820" description="Conjugal transfer protein" evidence="1">
    <location>
        <begin position="22"/>
        <end position="209"/>
    </location>
</feature>
<dbReference type="AlphaFoldDB" id="A0A0D8JA66"/>
<dbReference type="Pfam" id="PF13605">
    <property type="entry name" value="DUF4141"/>
    <property type="match status" value="1"/>
</dbReference>
<keyword evidence="3" id="KW-1185">Reference proteome</keyword>
<dbReference type="OrthoDB" id="652689at2"/>
<accession>A0A0D8JA66</accession>
<reference evidence="2 3" key="1">
    <citation type="submission" date="2014-09" db="EMBL/GenBank/DDBJ databases">
        <title>Draft Genome Sequence of Draconibacterium sp. JN14CK-3.</title>
        <authorList>
            <person name="Dong C."/>
            <person name="Lai Q."/>
            <person name="Shao Z."/>
        </authorList>
    </citation>
    <scope>NUCLEOTIDE SEQUENCE [LARGE SCALE GENOMIC DNA]</scope>
    <source>
        <strain evidence="2 3">JN14CK-3</strain>
    </source>
</reference>
<evidence type="ECO:0000313" key="2">
    <source>
        <dbReference type="EMBL" id="KJF43639.1"/>
    </source>
</evidence>
<dbReference type="PATRIC" id="fig|1544798.3.peg.2368"/>
<dbReference type="Proteomes" id="UP000032544">
    <property type="component" value="Unassembled WGS sequence"/>
</dbReference>
<dbReference type="STRING" id="1544798.LH29_11055"/>
<proteinExistence type="predicted"/>
<organism evidence="2 3">
    <name type="scientific">Draconibacterium sediminis</name>
    <dbReference type="NCBI Taxonomy" id="1544798"/>
    <lineage>
        <taxon>Bacteria</taxon>
        <taxon>Pseudomonadati</taxon>
        <taxon>Bacteroidota</taxon>
        <taxon>Bacteroidia</taxon>
        <taxon>Marinilabiliales</taxon>
        <taxon>Prolixibacteraceae</taxon>
        <taxon>Draconibacterium</taxon>
    </lineage>
</organism>
<name>A0A0D8JA66_9BACT</name>
<dbReference type="EMBL" id="JRHC01000002">
    <property type="protein sequence ID" value="KJF43639.1"/>
    <property type="molecule type" value="Genomic_DNA"/>
</dbReference>
<dbReference type="RefSeq" id="WP_045029410.1">
    <property type="nucleotide sequence ID" value="NZ_JRHC01000002.1"/>
</dbReference>
<evidence type="ECO:0000313" key="3">
    <source>
        <dbReference type="Proteomes" id="UP000032544"/>
    </source>
</evidence>
<gene>
    <name evidence="2" type="ORF">LH29_11055</name>
</gene>
<keyword evidence="1" id="KW-0732">Signal</keyword>